<evidence type="ECO:0000313" key="2">
    <source>
        <dbReference type="EMBL" id="AEW94896.1"/>
    </source>
</evidence>
<dbReference type="PATRIC" id="fig|1003195.11.peg.4037"/>
<dbReference type="eggNOG" id="COG1476">
    <property type="taxonomic scope" value="Bacteria"/>
</dbReference>
<dbReference type="InterPro" id="IPR010982">
    <property type="entry name" value="Lambda_DNA-bd_dom_sf"/>
</dbReference>
<reference evidence="3" key="1">
    <citation type="submission" date="2011-12" db="EMBL/GenBank/DDBJ databases">
        <title>Complete genome sequence of Streptomyces cattleya strain DSM 46488.</title>
        <authorList>
            <person name="Ou H.-Y."/>
            <person name="Li P."/>
            <person name="Zhao C."/>
            <person name="O'Hagan D."/>
            <person name="Deng Z."/>
        </authorList>
    </citation>
    <scope>NUCLEOTIDE SEQUENCE [LARGE SCALE GENOMIC DNA]</scope>
    <source>
        <strain evidence="3">ATCC 35852 / DSM 46488 / JCM 4925 / NBRC 14057 / NRRL 8057</strain>
    </source>
</reference>
<accession>F8K133</accession>
<dbReference type="KEGG" id="sct:SCAT_2535"/>
<dbReference type="InterPro" id="IPR043917">
    <property type="entry name" value="DUF5753"/>
</dbReference>
<dbReference type="RefSeq" id="WP_014143279.1">
    <property type="nucleotide sequence ID" value="NC_016111.1"/>
</dbReference>
<keyword evidence="3" id="KW-1185">Reference proteome</keyword>
<sequence length="269" mass="30530">MINNQGSSNLRMFGSCVRYLRLRAGLSLEQLGALTNYSKSLVAAIETGDRMPSEAFILKAGKVFGAEDLLMEMAQHLSRETYPKWFLEFLELEKKARALHTYENHVIPGLLQTEEYMRAVFSAHCPALDDKQIEERVAGRLARHVIFDRRPAPVLSFVLEMATILRPIGGLAVQRAQLKRLLEVSEQRNVEIQLMRLERDTHAGLNGPFVLLETDDRRNLAYVEGQHGSRVFEDPEIVSDLTARYGIIRAQASSPEESRRLIEQVAKEL</sequence>
<protein>
    <submittedName>
        <fullName evidence="2">Transcriptional regulator, XRE family</fullName>
    </submittedName>
</protein>
<gene>
    <name evidence="2" type="ordered locus">SCATT_25250</name>
</gene>
<dbReference type="GO" id="GO:0003677">
    <property type="term" value="F:DNA binding"/>
    <property type="evidence" value="ECO:0007669"/>
    <property type="project" value="InterPro"/>
</dbReference>
<dbReference type="PROSITE" id="PS50943">
    <property type="entry name" value="HTH_CROC1"/>
    <property type="match status" value="1"/>
</dbReference>
<dbReference type="Pfam" id="PF13560">
    <property type="entry name" value="HTH_31"/>
    <property type="match status" value="1"/>
</dbReference>
<dbReference type="STRING" id="1003195.SCATT_25250"/>
<dbReference type="Proteomes" id="UP000007842">
    <property type="component" value="Chromosome"/>
</dbReference>
<accession>G8WWK9</accession>
<dbReference type="Gene3D" id="1.10.260.40">
    <property type="entry name" value="lambda repressor-like DNA-binding domains"/>
    <property type="match status" value="1"/>
</dbReference>
<proteinExistence type="predicted"/>
<dbReference type="HOGENOM" id="CLU_055817_0_0_11"/>
<dbReference type="OrthoDB" id="5177600at2"/>
<dbReference type="EMBL" id="CP003219">
    <property type="protein sequence ID" value="AEW94896.1"/>
    <property type="molecule type" value="Genomic_DNA"/>
</dbReference>
<dbReference type="AlphaFoldDB" id="F8K133"/>
<evidence type="ECO:0000313" key="3">
    <source>
        <dbReference type="Proteomes" id="UP000007842"/>
    </source>
</evidence>
<dbReference type="SUPFAM" id="SSF47413">
    <property type="entry name" value="lambda repressor-like DNA-binding domains"/>
    <property type="match status" value="1"/>
</dbReference>
<evidence type="ECO:0000259" key="1">
    <source>
        <dbReference type="PROSITE" id="PS50943"/>
    </source>
</evidence>
<dbReference type="SMART" id="SM00530">
    <property type="entry name" value="HTH_XRE"/>
    <property type="match status" value="1"/>
</dbReference>
<feature type="domain" description="HTH cro/C1-type" evidence="1">
    <location>
        <begin position="17"/>
        <end position="70"/>
    </location>
</feature>
<dbReference type="Pfam" id="PF19054">
    <property type="entry name" value="DUF5753"/>
    <property type="match status" value="1"/>
</dbReference>
<dbReference type="CDD" id="cd00093">
    <property type="entry name" value="HTH_XRE"/>
    <property type="match status" value="1"/>
</dbReference>
<name>F8K133_STREN</name>
<dbReference type="KEGG" id="scy:SCATT_25250"/>
<organism evidence="2 3">
    <name type="scientific">Streptantibioticus cattleyicolor (strain ATCC 35852 / DSM 46488 / JCM 4925 / NBRC 14057 / NRRL 8057)</name>
    <name type="common">Streptomyces cattleya</name>
    <dbReference type="NCBI Taxonomy" id="1003195"/>
    <lineage>
        <taxon>Bacteria</taxon>
        <taxon>Bacillati</taxon>
        <taxon>Actinomycetota</taxon>
        <taxon>Actinomycetes</taxon>
        <taxon>Kitasatosporales</taxon>
        <taxon>Streptomycetaceae</taxon>
        <taxon>Streptantibioticus</taxon>
    </lineage>
</organism>
<dbReference type="InterPro" id="IPR001387">
    <property type="entry name" value="Cro/C1-type_HTH"/>
</dbReference>